<keyword evidence="3" id="KW-0496">Mitochondrion</keyword>
<accession>A0A0E9NHG1</accession>
<feature type="domain" description="Translation elongation factor EFTs/EF1B dimerisation" evidence="4">
    <location>
        <begin position="104"/>
        <end position="289"/>
    </location>
</feature>
<dbReference type="OrthoDB" id="277235at2759"/>
<dbReference type="InterPro" id="IPR036402">
    <property type="entry name" value="EF-Ts_dimer_sf"/>
</dbReference>
<keyword evidence="6" id="KW-1185">Reference proteome</keyword>
<dbReference type="RefSeq" id="XP_019025155.1">
    <property type="nucleotide sequence ID" value="XM_019166408.1"/>
</dbReference>
<dbReference type="STRING" id="698492.A0A0E9NHG1"/>
<gene>
    <name evidence="3" type="primary">TSF1</name>
    <name evidence="5" type="ORF">G7K_3274-t1</name>
</gene>
<dbReference type="InterPro" id="IPR014039">
    <property type="entry name" value="Transl_elong_EFTs/EF1B_dimer"/>
</dbReference>
<comment type="subcellular location">
    <subcellularLocation>
        <location evidence="3">Mitochondrion</location>
    </subcellularLocation>
</comment>
<proteinExistence type="inferred from homology"/>
<evidence type="ECO:0000256" key="2">
    <source>
        <dbReference type="ARBA" id="ARBA00022917"/>
    </source>
</evidence>
<dbReference type="Pfam" id="PF00889">
    <property type="entry name" value="EF_TS"/>
    <property type="match status" value="1"/>
</dbReference>
<organism evidence="5 6">
    <name type="scientific">Saitoella complicata (strain BCRC 22490 / CBS 7301 / JCM 7358 / NBRC 10748 / NRRL Y-17804)</name>
    <dbReference type="NCBI Taxonomy" id="698492"/>
    <lineage>
        <taxon>Eukaryota</taxon>
        <taxon>Fungi</taxon>
        <taxon>Dikarya</taxon>
        <taxon>Ascomycota</taxon>
        <taxon>Taphrinomycotina</taxon>
        <taxon>Taphrinomycotina incertae sedis</taxon>
        <taxon>Saitoella</taxon>
    </lineage>
</organism>
<reference evidence="5 6" key="3">
    <citation type="journal article" date="2015" name="Genome Announc.">
        <title>Draft Genome Sequence of the Archiascomycetous Yeast Saitoella complicata.</title>
        <authorList>
            <person name="Yamauchi K."/>
            <person name="Kondo S."/>
            <person name="Hamamoto M."/>
            <person name="Takahashi Y."/>
            <person name="Ogura Y."/>
            <person name="Hayashi T."/>
            <person name="Nishida H."/>
        </authorList>
    </citation>
    <scope>NUCLEOTIDE SEQUENCE [LARGE SCALE GENOMIC DNA]</scope>
    <source>
        <strain evidence="5 6">NRRL Y-17804</strain>
    </source>
</reference>
<comment type="similarity">
    <text evidence="3">Belongs to the EF-Ts family.</text>
</comment>
<dbReference type="GO" id="GO:0003746">
    <property type="term" value="F:translation elongation factor activity"/>
    <property type="evidence" value="ECO:0007669"/>
    <property type="project" value="UniProtKB-UniRule"/>
</dbReference>
<dbReference type="Proteomes" id="UP000033140">
    <property type="component" value="Unassembled WGS sequence"/>
</dbReference>
<evidence type="ECO:0000259" key="4">
    <source>
        <dbReference type="Pfam" id="PF00889"/>
    </source>
</evidence>
<dbReference type="PROSITE" id="PS01127">
    <property type="entry name" value="EF_TS_2"/>
    <property type="match status" value="1"/>
</dbReference>
<keyword evidence="1 3" id="KW-0251">Elongation factor</keyword>
<reference evidence="5 6" key="1">
    <citation type="journal article" date="2011" name="J. Gen. Appl. Microbiol.">
        <title>Draft genome sequencing of the enigmatic yeast Saitoella complicata.</title>
        <authorList>
            <person name="Nishida H."/>
            <person name="Hamamoto M."/>
            <person name="Sugiyama J."/>
        </authorList>
    </citation>
    <scope>NUCLEOTIDE SEQUENCE [LARGE SCALE GENOMIC DNA]</scope>
    <source>
        <strain evidence="5 6">NRRL Y-17804</strain>
    </source>
</reference>
<dbReference type="InterPro" id="IPR018101">
    <property type="entry name" value="Transl_elong_Ts_CS"/>
</dbReference>
<evidence type="ECO:0000313" key="6">
    <source>
        <dbReference type="Proteomes" id="UP000033140"/>
    </source>
</evidence>
<dbReference type="Gene3D" id="3.30.479.20">
    <property type="entry name" value="Elongation factor Ts, dimerisation domain"/>
    <property type="match status" value="2"/>
</dbReference>
<name>A0A0E9NHG1_SAICN</name>
<comment type="caution">
    <text evidence="5">The sequence shown here is derived from an EMBL/GenBank/DDBJ whole genome shotgun (WGS) entry which is preliminary data.</text>
</comment>
<dbReference type="GO" id="GO:0005739">
    <property type="term" value="C:mitochondrion"/>
    <property type="evidence" value="ECO:0007669"/>
    <property type="project" value="UniProtKB-SubCell"/>
</dbReference>
<protein>
    <recommendedName>
        <fullName evidence="3">Elongation factor Ts, mitochondrial</fullName>
        <shortName evidence="3">EF-Ts</shortName>
        <shortName evidence="3">EF-TsMt</shortName>
    </recommendedName>
</protein>
<dbReference type="InterPro" id="IPR001816">
    <property type="entry name" value="Transl_elong_EFTs/EF1B"/>
</dbReference>
<dbReference type="Gene3D" id="1.10.8.10">
    <property type="entry name" value="DNA helicase RuvA subunit, C-terminal domain"/>
    <property type="match status" value="1"/>
</dbReference>
<sequence length="320" mass="34033">MFRPALLFSTRCFSTSTPRSASSAVALIKKLREATAAPLNITRSAAAAHPDNYDAALAFLQQEMAKRGEKVAAKSADRTANDGWIAVAQLPGALGKQGNKGRIGAMVELNCETDFVARNEVFQSLARRSAWSACILAEELAATSTEGQFAIRDAKTAGELPLVRLPGEKSDEPTGNLLEESSKAMATLGEKVAPRRIATAGKEGFSNDFVVGVYAHGAPSGSPAPSADEPHVLLGRIAGLVVLKGKEIGAWESAAELANQLAREVVGAAPESVEELLGMQKMGEREAKTVREWIDGYVKQKGGSVEVNVDGMLRWERSEQ</sequence>
<dbReference type="PANTHER" id="PTHR11741">
    <property type="entry name" value="ELONGATION FACTOR TS"/>
    <property type="match status" value="1"/>
</dbReference>
<evidence type="ECO:0000256" key="1">
    <source>
        <dbReference type="ARBA" id="ARBA00022768"/>
    </source>
</evidence>
<dbReference type="SUPFAM" id="SSF54713">
    <property type="entry name" value="Elongation factor Ts (EF-Ts), dimerisation domain"/>
    <property type="match status" value="1"/>
</dbReference>
<evidence type="ECO:0000256" key="3">
    <source>
        <dbReference type="HAMAP-Rule" id="MF_03135"/>
    </source>
</evidence>
<dbReference type="EMBL" id="BACD03000020">
    <property type="protein sequence ID" value="GAO49116.1"/>
    <property type="molecule type" value="Genomic_DNA"/>
</dbReference>
<dbReference type="GO" id="GO:0070125">
    <property type="term" value="P:mitochondrial translational elongation"/>
    <property type="evidence" value="ECO:0007669"/>
    <property type="project" value="TreeGrafter"/>
</dbReference>
<dbReference type="PANTHER" id="PTHR11741:SF0">
    <property type="entry name" value="ELONGATION FACTOR TS, MITOCHONDRIAL"/>
    <property type="match status" value="1"/>
</dbReference>
<evidence type="ECO:0000313" key="5">
    <source>
        <dbReference type="EMBL" id="GAO49116.1"/>
    </source>
</evidence>
<dbReference type="AlphaFoldDB" id="A0A0E9NHG1"/>
<comment type="function">
    <text evidence="3">Associates with the EF-Tu.GDP complex and induces the exchange of GDP to GTP. It remains bound to the aminoacyl-tRNA.EF-Tu.GTP complex up to the GTP hydrolysis stage on the ribosome.</text>
</comment>
<keyword evidence="2 3" id="KW-0648">Protein biosynthesis</keyword>
<reference evidence="5 6" key="2">
    <citation type="journal article" date="2014" name="J. Gen. Appl. Microbiol.">
        <title>The early diverging ascomycetous budding yeast Saitoella complicata has three histone deacetylases belonging to the Clr6, Hos2, and Rpd3 lineages.</title>
        <authorList>
            <person name="Nishida H."/>
            <person name="Matsumoto T."/>
            <person name="Kondo S."/>
            <person name="Hamamoto M."/>
            <person name="Yoshikawa H."/>
        </authorList>
    </citation>
    <scope>NUCLEOTIDE SEQUENCE [LARGE SCALE GENOMIC DNA]</scope>
    <source>
        <strain evidence="5 6">NRRL Y-17804</strain>
    </source>
</reference>
<dbReference type="OMA" id="QGWISQC"/>
<dbReference type="HAMAP" id="MF_00050">
    <property type="entry name" value="EF_Ts"/>
    <property type="match status" value="1"/>
</dbReference>